<dbReference type="GO" id="GO:0006367">
    <property type="term" value="P:transcription initiation at RNA polymerase II promoter"/>
    <property type="evidence" value="ECO:0007669"/>
    <property type="project" value="TreeGrafter"/>
</dbReference>
<keyword evidence="4" id="KW-0067">ATP-binding</keyword>
<organism evidence="7">
    <name type="scientific">Alona affinis</name>
    <dbReference type="NCBI Taxonomy" id="381656"/>
    <lineage>
        <taxon>Eukaryota</taxon>
        <taxon>Metazoa</taxon>
        <taxon>Ecdysozoa</taxon>
        <taxon>Arthropoda</taxon>
        <taxon>Crustacea</taxon>
        <taxon>Branchiopoda</taxon>
        <taxon>Diplostraca</taxon>
        <taxon>Cladocera</taxon>
        <taxon>Anomopoda</taxon>
        <taxon>Chydoridae</taxon>
        <taxon>Alona</taxon>
    </lineage>
</organism>
<dbReference type="InterPro" id="IPR032830">
    <property type="entry name" value="XPB/Ssl2_N"/>
</dbReference>
<dbReference type="InterPro" id="IPR027417">
    <property type="entry name" value="P-loop_NTPase"/>
</dbReference>
<dbReference type="PANTHER" id="PTHR11274:SF0">
    <property type="entry name" value="GENERAL TRANSCRIPTION AND DNA REPAIR FACTOR IIH HELICASE SUBUNIT XPB"/>
    <property type="match status" value="1"/>
</dbReference>
<dbReference type="GO" id="GO:0016787">
    <property type="term" value="F:hydrolase activity"/>
    <property type="evidence" value="ECO:0007669"/>
    <property type="project" value="UniProtKB-KW"/>
</dbReference>
<evidence type="ECO:0000256" key="2">
    <source>
        <dbReference type="ARBA" id="ARBA00022801"/>
    </source>
</evidence>
<dbReference type="GO" id="GO:0000112">
    <property type="term" value="C:nucleotide-excision repair factor 3 complex"/>
    <property type="evidence" value="ECO:0007669"/>
    <property type="project" value="TreeGrafter"/>
</dbReference>
<dbReference type="InterPro" id="IPR032438">
    <property type="entry name" value="ERCC3_RAD25_C"/>
</dbReference>
<name>A0A9N6WRR8_9CRUS</name>
<dbReference type="Gene3D" id="3.40.50.300">
    <property type="entry name" value="P-loop containing nucleotide triphosphate hydrolases"/>
    <property type="match status" value="1"/>
</dbReference>
<dbReference type="GO" id="GO:0043138">
    <property type="term" value="F:3'-5' DNA helicase activity"/>
    <property type="evidence" value="ECO:0007669"/>
    <property type="project" value="TreeGrafter"/>
</dbReference>
<accession>A0A9N6WRR8</accession>
<evidence type="ECO:0000313" key="7">
    <source>
        <dbReference type="EMBL" id="CAG4634629.1"/>
    </source>
</evidence>
<dbReference type="GO" id="GO:0005675">
    <property type="term" value="C:transcription factor TFIIH holo complex"/>
    <property type="evidence" value="ECO:0007669"/>
    <property type="project" value="TreeGrafter"/>
</dbReference>
<evidence type="ECO:0000259" key="5">
    <source>
        <dbReference type="Pfam" id="PF13625"/>
    </source>
</evidence>
<dbReference type="EMBL" id="OC977974">
    <property type="protein sequence ID" value="CAG4634629.1"/>
    <property type="molecule type" value="Genomic_DNA"/>
</dbReference>
<evidence type="ECO:0000256" key="3">
    <source>
        <dbReference type="ARBA" id="ARBA00022806"/>
    </source>
</evidence>
<dbReference type="GO" id="GO:0005524">
    <property type="term" value="F:ATP binding"/>
    <property type="evidence" value="ECO:0007669"/>
    <property type="project" value="UniProtKB-KW"/>
</dbReference>
<gene>
    <name evidence="7" type="primary">EOG090X01LU</name>
</gene>
<protein>
    <submittedName>
        <fullName evidence="7">EOG090X01LU</fullName>
    </submittedName>
</protein>
<dbReference type="Pfam" id="PF16203">
    <property type="entry name" value="ERCC3_RAD25_C"/>
    <property type="match status" value="1"/>
</dbReference>
<proteinExistence type="predicted"/>
<sequence>MVQEETHLSFGQLSHWYRNKLQEEFLLSLMESLGHQKPNPVQAQIACALIEELGDHQYNFAYTISLAHDDKSLRLTAVLRPYKQNSLLKIFRNDRARSGLIIIPGGAVNCLVRVKACYTVRKRALVLCNSAVSEEQWKRQFNMWSTARDRRTRRSNNFISKNGTYYGLIVVLDEMQGFPAEMVRRIFTNVQDECRLGLAAILVREDEKITDLHLLVGPKLYEADLFEVQKSGFVPVLFMRESSARAHKSRVLSGVLHLTSGNIDGVHKSRKINNSGSFCPYEHCYRAHLLCKTSDTAMRAVEASKIQKLKLFVEGIVEEDAMQVIKELNGKAELKSKKFRVQFSICTSNKGVERKYEDDDEDPIPKKNPERQEQIRLVLERWSMLFHGVVLLRTNFDSCEFGVKVVLQSEELWTVAIGNEIKLQPILNNRGQTCNANAAAISASEKKISSTVRIIYSSVKKKKGKKNKEKTGTEKEEGMTNMTFTTTTDAKTAGMMTETDVRMTIVTRRMVTDAAEATVTKSCHHRETTKRSKMVKINEMSSPADYEEDPFDSGSSDEVVAKAEQQIETNGDRGGGKDMFGAKDYRDLQRKPDHAPTPLLAIKHTVLGTFSTAYKEAQDFLNAISETVTRKKLTHEYKLTTSVLSAAASIGLQTHHIIEDLERLSKTEIQEEIEELIRTSTVSYGKNLYKNEYDDEDTSPFEMNQKKIDSIQKRCIDLECPLLIKNDFRHDNYNPDITIDFKPTAVLRLYQHKSLFQIFHNDHARSGFIIIPGGDSNSLFGVAACCTIRKCALERKAEIIVFCYNVFALEHYAKAMEKPFIRGEMEHDKRLQA</sequence>
<keyword evidence="3" id="KW-0347">Helicase</keyword>
<evidence type="ECO:0000256" key="1">
    <source>
        <dbReference type="ARBA" id="ARBA00022741"/>
    </source>
</evidence>
<evidence type="ECO:0000256" key="4">
    <source>
        <dbReference type="ARBA" id="ARBA00022840"/>
    </source>
</evidence>
<keyword evidence="2" id="KW-0378">Hydrolase</keyword>
<dbReference type="AlphaFoldDB" id="A0A9N6WRR8"/>
<feature type="domain" description="ERCC3/RAD25/XPB helicase C-terminal" evidence="6">
    <location>
        <begin position="790"/>
        <end position="832"/>
    </location>
</feature>
<evidence type="ECO:0000259" key="6">
    <source>
        <dbReference type="Pfam" id="PF16203"/>
    </source>
</evidence>
<dbReference type="Pfam" id="PF13625">
    <property type="entry name" value="Helicase_C_3"/>
    <property type="match status" value="1"/>
</dbReference>
<keyword evidence="1" id="KW-0547">Nucleotide-binding</keyword>
<feature type="domain" description="Helicase XPB/Ssl2 N-terminal" evidence="5">
    <location>
        <begin position="612"/>
        <end position="686"/>
    </location>
</feature>
<dbReference type="InterPro" id="IPR050615">
    <property type="entry name" value="ATP-dep_DNA_Helicase"/>
</dbReference>
<dbReference type="PANTHER" id="PTHR11274">
    <property type="entry name" value="RAD25/XP-B DNA REPAIR HELICASE"/>
    <property type="match status" value="1"/>
</dbReference>
<reference evidence="7" key="1">
    <citation type="submission" date="2021-04" db="EMBL/GenBank/DDBJ databases">
        <authorList>
            <person name="Cornetti L."/>
        </authorList>
    </citation>
    <scope>NUCLEOTIDE SEQUENCE</scope>
</reference>
<dbReference type="GO" id="GO:0097550">
    <property type="term" value="C:transcription preinitiation complex"/>
    <property type="evidence" value="ECO:0007669"/>
    <property type="project" value="TreeGrafter"/>
</dbReference>